<reference evidence="1 2" key="1">
    <citation type="submission" date="2024-04" db="EMBL/GenBank/DDBJ databases">
        <title>Luteolibacter sp. isolated from soil.</title>
        <authorList>
            <person name="An J."/>
        </authorList>
    </citation>
    <scope>NUCLEOTIDE SEQUENCE [LARGE SCALE GENOMIC DNA]</scope>
    <source>
        <strain evidence="1 2">Y139</strain>
    </source>
</reference>
<dbReference type="RefSeq" id="WP_341406027.1">
    <property type="nucleotide sequence ID" value="NZ_JBBUKT010000007.1"/>
</dbReference>
<gene>
    <name evidence="1" type="ORF">WKV53_17300</name>
</gene>
<dbReference type="PANTHER" id="PTHR33835:SF1">
    <property type="entry name" value="METALLO-BETA-LACTAMASE DOMAIN-CONTAINING PROTEIN"/>
    <property type="match status" value="1"/>
</dbReference>
<dbReference type="Proteomes" id="UP001371305">
    <property type="component" value="Unassembled WGS sequence"/>
</dbReference>
<name>A0ABU9AX10_9BACT</name>
<accession>A0ABU9AX10</accession>
<dbReference type="SUPFAM" id="SSF56281">
    <property type="entry name" value="Metallo-hydrolase/oxidoreductase"/>
    <property type="match status" value="1"/>
</dbReference>
<organism evidence="1 2">
    <name type="scientific">Luteolibacter soli</name>
    <dbReference type="NCBI Taxonomy" id="3135280"/>
    <lineage>
        <taxon>Bacteria</taxon>
        <taxon>Pseudomonadati</taxon>
        <taxon>Verrucomicrobiota</taxon>
        <taxon>Verrucomicrobiia</taxon>
        <taxon>Verrucomicrobiales</taxon>
        <taxon>Verrucomicrobiaceae</taxon>
        <taxon>Luteolibacter</taxon>
    </lineage>
</organism>
<dbReference type="InterPro" id="IPR036866">
    <property type="entry name" value="RibonucZ/Hydroxyglut_hydro"/>
</dbReference>
<evidence type="ECO:0000313" key="2">
    <source>
        <dbReference type="Proteomes" id="UP001371305"/>
    </source>
</evidence>
<protein>
    <recommendedName>
        <fullName evidence="3">DUF4336 domain-containing protein</fullName>
    </recommendedName>
</protein>
<comment type="caution">
    <text evidence="1">The sequence shown here is derived from an EMBL/GenBank/DDBJ whole genome shotgun (WGS) entry which is preliminary data.</text>
</comment>
<keyword evidence="2" id="KW-1185">Reference proteome</keyword>
<proteinExistence type="predicted"/>
<dbReference type="EMBL" id="JBBUKT010000007">
    <property type="protein sequence ID" value="MEK7952270.1"/>
    <property type="molecule type" value="Genomic_DNA"/>
</dbReference>
<dbReference type="PANTHER" id="PTHR33835">
    <property type="entry name" value="YALI0C07656P"/>
    <property type="match status" value="1"/>
</dbReference>
<dbReference type="Gene3D" id="3.60.15.10">
    <property type="entry name" value="Ribonuclease Z/Hydroxyacylglutathione hydrolase-like"/>
    <property type="match status" value="1"/>
</dbReference>
<evidence type="ECO:0008006" key="3">
    <source>
        <dbReference type="Google" id="ProtNLM"/>
    </source>
</evidence>
<dbReference type="InterPro" id="IPR025638">
    <property type="entry name" value="DUF4336"/>
</dbReference>
<sequence>MMKELSGDLWVMRYPLKILGTSHGRTVTVIRLSSGKLVIHSMAPFSPDDLDAIRRVGEPGWLVEAMLLHDTFAKSGRELFPQLPFLGPPGFDKVVGFHTSSLLPTPPEWDQELKVIRLKGAPKLEEHAFLHVPSRTLIVADLVFNFPPDEGPWNHLFHRHVAGLKRYPGMSRIFRWCIAHQAAFRESVAELMSWDFDRIIPGHGCVIETEGKAKLARALGDAGLV</sequence>
<evidence type="ECO:0000313" key="1">
    <source>
        <dbReference type="EMBL" id="MEK7952270.1"/>
    </source>
</evidence>